<name>A0A0N5CQS1_THECL</name>
<dbReference type="AlphaFoldDB" id="A0A0N5CQS1"/>
<reference evidence="2 3" key="2">
    <citation type="submission" date="2018-11" db="EMBL/GenBank/DDBJ databases">
        <authorList>
            <consortium name="Pathogen Informatics"/>
        </authorList>
    </citation>
    <scope>NUCLEOTIDE SEQUENCE [LARGE SCALE GENOMIC DNA]</scope>
</reference>
<sequence length="166" mass="19594">MQYFLSPEKVSPSEAVIRQYVNFCFRLLFAMFFSSQIFDFLFSPVWLHGYLWSLNQKIDIELNTKSAGEIFQHQLSICGYSERVVYSIILVFFIWALLRMSGFNSEFQTVWHLLRLSLMIGALTATLRCMQMKQRLFSAIHEGFYAYFLTFLIGYDLNKCMQSESF</sequence>
<evidence type="ECO:0000313" key="2">
    <source>
        <dbReference type="EMBL" id="VDM98604.1"/>
    </source>
</evidence>
<dbReference type="OrthoDB" id="5839207at2759"/>
<evidence type="ECO:0000256" key="1">
    <source>
        <dbReference type="SAM" id="Phobius"/>
    </source>
</evidence>
<keyword evidence="1" id="KW-1133">Transmembrane helix</keyword>
<keyword evidence="1" id="KW-0472">Membrane</keyword>
<keyword evidence="3" id="KW-1185">Reference proteome</keyword>
<evidence type="ECO:0000313" key="3">
    <source>
        <dbReference type="Proteomes" id="UP000276776"/>
    </source>
</evidence>
<feature type="transmembrane region" description="Helical" evidence="1">
    <location>
        <begin position="136"/>
        <end position="155"/>
    </location>
</feature>
<reference evidence="4" key="1">
    <citation type="submission" date="2017-02" db="UniProtKB">
        <authorList>
            <consortium name="WormBaseParasite"/>
        </authorList>
    </citation>
    <scope>IDENTIFICATION</scope>
</reference>
<evidence type="ECO:0000313" key="4">
    <source>
        <dbReference type="WBParaSite" id="TCLT_0000257101-mRNA-1"/>
    </source>
</evidence>
<dbReference type="Proteomes" id="UP000276776">
    <property type="component" value="Unassembled WGS sequence"/>
</dbReference>
<gene>
    <name evidence="2" type="ORF">TCLT_LOCUS2572</name>
</gene>
<dbReference type="OMA" id="LHEGFYC"/>
<protein>
    <submittedName>
        <fullName evidence="4">Exosortase/archaeosortase family protein</fullName>
    </submittedName>
</protein>
<dbReference type="WBParaSite" id="TCLT_0000257101-mRNA-1">
    <property type="protein sequence ID" value="TCLT_0000257101-mRNA-1"/>
    <property type="gene ID" value="TCLT_0000257101"/>
</dbReference>
<feature type="transmembrane region" description="Helical" evidence="1">
    <location>
        <begin position="20"/>
        <end position="47"/>
    </location>
</feature>
<keyword evidence="1" id="KW-0812">Transmembrane</keyword>
<accession>A0A0N5CQS1</accession>
<organism evidence="4">
    <name type="scientific">Thelazia callipaeda</name>
    <name type="common">Oriental eyeworm</name>
    <name type="synonym">Parasitic nematode</name>
    <dbReference type="NCBI Taxonomy" id="103827"/>
    <lineage>
        <taxon>Eukaryota</taxon>
        <taxon>Metazoa</taxon>
        <taxon>Ecdysozoa</taxon>
        <taxon>Nematoda</taxon>
        <taxon>Chromadorea</taxon>
        <taxon>Rhabditida</taxon>
        <taxon>Spirurina</taxon>
        <taxon>Spiruromorpha</taxon>
        <taxon>Thelazioidea</taxon>
        <taxon>Thelaziidae</taxon>
        <taxon>Thelazia</taxon>
    </lineage>
</organism>
<proteinExistence type="predicted"/>
<feature type="transmembrane region" description="Helical" evidence="1">
    <location>
        <begin position="84"/>
        <end position="103"/>
    </location>
</feature>
<dbReference type="EMBL" id="UYYF01000568">
    <property type="protein sequence ID" value="VDM98604.1"/>
    <property type="molecule type" value="Genomic_DNA"/>
</dbReference>